<proteinExistence type="predicted"/>
<dbReference type="EMBL" id="JWZT01002856">
    <property type="protein sequence ID" value="KII68481.1"/>
    <property type="molecule type" value="Genomic_DNA"/>
</dbReference>
<sequence length="103" mass="11942">MLPVVQDVEWFVNNTIPTKAPVVAFKCADILKINCFEILDETTNTSRAGRLSHYCVFIQSPIHLAREQCVNKVNCARNWYYKNDKQEHSKAHAKGRIQRSKKH</sequence>
<evidence type="ECO:0000313" key="1">
    <source>
        <dbReference type="EMBL" id="KII68481.1"/>
    </source>
</evidence>
<evidence type="ECO:0000313" key="2">
    <source>
        <dbReference type="Proteomes" id="UP000031668"/>
    </source>
</evidence>
<organism evidence="1 2">
    <name type="scientific">Thelohanellus kitauei</name>
    <name type="common">Myxosporean</name>
    <dbReference type="NCBI Taxonomy" id="669202"/>
    <lineage>
        <taxon>Eukaryota</taxon>
        <taxon>Metazoa</taxon>
        <taxon>Cnidaria</taxon>
        <taxon>Myxozoa</taxon>
        <taxon>Myxosporea</taxon>
        <taxon>Bivalvulida</taxon>
        <taxon>Platysporina</taxon>
        <taxon>Myxobolidae</taxon>
        <taxon>Thelohanellus</taxon>
    </lineage>
</organism>
<dbReference type="Proteomes" id="UP000031668">
    <property type="component" value="Unassembled WGS sequence"/>
</dbReference>
<accession>A0A0C2MMM7</accession>
<keyword evidence="2" id="KW-1185">Reference proteome</keyword>
<gene>
    <name evidence="1" type="ORF">RF11_06919</name>
</gene>
<reference evidence="1 2" key="1">
    <citation type="journal article" date="2014" name="Genome Biol. Evol.">
        <title>The genome of the myxosporean Thelohanellus kitauei shows adaptations to nutrient acquisition within its fish host.</title>
        <authorList>
            <person name="Yang Y."/>
            <person name="Xiong J."/>
            <person name="Zhou Z."/>
            <person name="Huo F."/>
            <person name="Miao W."/>
            <person name="Ran C."/>
            <person name="Liu Y."/>
            <person name="Zhang J."/>
            <person name="Feng J."/>
            <person name="Wang M."/>
            <person name="Wang M."/>
            <person name="Wang L."/>
            <person name="Yao B."/>
        </authorList>
    </citation>
    <scope>NUCLEOTIDE SEQUENCE [LARGE SCALE GENOMIC DNA]</scope>
    <source>
        <strain evidence="1">Wuqing</strain>
    </source>
</reference>
<comment type="caution">
    <text evidence="1">The sequence shown here is derived from an EMBL/GenBank/DDBJ whole genome shotgun (WGS) entry which is preliminary data.</text>
</comment>
<dbReference type="AlphaFoldDB" id="A0A0C2MMM7"/>
<protein>
    <submittedName>
        <fullName evidence="1">Uncharacterized protein</fullName>
    </submittedName>
</protein>
<name>A0A0C2MMM7_THEKT</name>